<dbReference type="PANTHER" id="PTHR48106:SF7">
    <property type="entry name" value="DEHYDROGENASE, ZINC-CONTAINING, PUTATIVE (AFU_ORTHOLOGUE AFUA_5G10220)-RELATED"/>
    <property type="match status" value="1"/>
</dbReference>
<dbReference type="Proteomes" id="UP001144451">
    <property type="component" value="Unassembled WGS sequence"/>
</dbReference>
<keyword evidence="1" id="KW-0521">NADP</keyword>
<evidence type="ECO:0000313" key="4">
    <source>
        <dbReference type="EMBL" id="GLI32207.1"/>
    </source>
</evidence>
<dbReference type="Pfam" id="PF08240">
    <property type="entry name" value="ADH_N"/>
    <property type="match status" value="1"/>
</dbReference>
<sequence length="331" mass="34755">MEGMREIRFDSFGGPEVLTLHHDAPVPEPGPEEVLVQVGFAGLNPLDYKIRDGSSGRAKDLALPAGTGREMAGTVIGAGSGLDEAELGSRGLTVGTRVFGMRGPSDSRGVAAEVIAISADDLAPIPGETAEEDLPRWAGLALVGLTAIAAVQDTARIAEHETVLVHGGTGGVGQLLIPMALEAGASQVLATGRAANAERIRELGATPIPYDTSDWGEEVQRLTDGRGVDVVLDTHYHSTFLPSLDQLADGGRIVALPSLADLSPALERGIEARVPSIVPGRDRLDRLAQGIRSGRYPLEVSEVLPLAQIAEAHRRLEEGHTRGKLVLDVRA</sequence>
<dbReference type="InterPro" id="IPR013154">
    <property type="entry name" value="ADH-like_N"/>
</dbReference>
<dbReference type="Gene3D" id="3.90.180.10">
    <property type="entry name" value="Medium-chain alcohol dehydrogenases, catalytic domain"/>
    <property type="match status" value="1"/>
</dbReference>
<evidence type="ECO:0000256" key="1">
    <source>
        <dbReference type="ARBA" id="ARBA00022857"/>
    </source>
</evidence>
<proteinExistence type="predicted"/>
<dbReference type="InterPro" id="IPR020843">
    <property type="entry name" value="ER"/>
</dbReference>
<keyword evidence="5" id="KW-1185">Reference proteome</keyword>
<evidence type="ECO:0000256" key="2">
    <source>
        <dbReference type="ARBA" id="ARBA00023002"/>
    </source>
</evidence>
<dbReference type="CDD" id="cd05289">
    <property type="entry name" value="MDR_like_2"/>
    <property type="match status" value="1"/>
</dbReference>
<gene>
    <name evidence="4" type="ORF">BCONGLO52_30480</name>
</gene>
<dbReference type="InterPro" id="IPR036291">
    <property type="entry name" value="NAD(P)-bd_dom_sf"/>
</dbReference>
<comment type="caution">
    <text evidence="4">The sequence shown here is derived from an EMBL/GenBank/DDBJ whole genome shotgun (WGS) entry which is preliminary data.</text>
</comment>
<feature type="domain" description="Enoyl reductase (ER)" evidence="3">
    <location>
        <begin position="13"/>
        <end position="327"/>
    </location>
</feature>
<dbReference type="Gene3D" id="3.40.50.720">
    <property type="entry name" value="NAD(P)-binding Rossmann-like Domain"/>
    <property type="match status" value="1"/>
</dbReference>
<evidence type="ECO:0000313" key="5">
    <source>
        <dbReference type="Proteomes" id="UP001144451"/>
    </source>
</evidence>
<dbReference type="SUPFAM" id="SSF50129">
    <property type="entry name" value="GroES-like"/>
    <property type="match status" value="1"/>
</dbReference>
<name>A0ABQ5RKR1_9MICO</name>
<dbReference type="InterPro" id="IPR011032">
    <property type="entry name" value="GroES-like_sf"/>
</dbReference>
<keyword evidence="2" id="KW-0560">Oxidoreductase</keyword>
<protein>
    <submittedName>
        <fullName evidence="4">Zn-dependent oxidoreductase</fullName>
    </submittedName>
</protein>
<dbReference type="PANTHER" id="PTHR48106">
    <property type="entry name" value="QUINONE OXIDOREDUCTASE PIG3-RELATED"/>
    <property type="match status" value="1"/>
</dbReference>
<reference evidence="4" key="1">
    <citation type="submission" date="2022-12" db="EMBL/GenBank/DDBJ databases">
        <title>Reference genome sequencing for broad-spectrum identification of bacterial and archaeal isolates by mass spectrometry.</title>
        <authorList>
            <person name="Sekiguchi Y."/>
            <person name="Tourlousse D.M."/>
        </authorList>
    </citation>
    <scope>NUCLEOTIDE SEQUENCE</scope>
    <source>
        <strain evidence="4">5-2</strain>
    </source>
</reference>
<dbReference type="SUPFAM" id="SSF51735">
    <property type="entry name" value="NAD(P)-binding Rossmann-fold domains"/>
    <property type="match status" value="1"/>
</dbReference>
<dbReference type="Pfam" id="PF13602">
    <property type="entry name" value="ADH_zinc_N_2"/>
    <property type="match status" value="1"/>
</dbReference>
<accession>A0ABQ5RKR1</accession>
<dbReference type="SMART" id="SM00829">
    <property type="entry name" value="PKS_ER"/>
    <property type="match status" value="1"/>
</dbReference>
<dbReference type="EMBL" id="BSDQ01000001">
    <property type="protein sequence ID" value="GLI32207.1"/>
    <property type="molecule type" value="Genomic_DNA"/>
</dbReference>
<organism evidence="4 5">
    <name type="scientific">Brachybacterium conglomeratum</name>
    <dbReference type="NCBI Taxonomy" id="47846"/>
    <lineage>
        <taxon>Bacteria</taxon>
        <taxon>Bacillati</taxon>
        <taxon>Actinomycetota</taxon>
        <taxon>Actinomycetes</taxon>
        <taxon>Micrococcales</taxon>
        <taxon>Dermabacteraceae</taxon>
        <taxon>Brachybacterium</taxon>
    </lineage>
</organism>
<evidence type="ECO:0000259" key="3">
    <source>
        <dbReference type="SMART" id="SM00829"/>
    </source>
</evidence>